<evidence type="ECO:0000313" key="2">
    <source>
        <dbReference type="EMBL" id="SMY21021.1"/>
    </source>
</evidence>
<feature type="compositionally biased region" description="Polar residues" evidence="1">
    <location>
        <begin position="30"/>
        <end position="42"/>
    </location>
</feature>
<dbReference type="EMBL" id="LT882677">
    <property type="protein sequence ID" value="SMY21021.1"/>
    <property type="molecule type" value="Genomic_DNA"/>
</dbReference>
<evidence type="ECO:0000313" key="3">
    <source>
        <dbReference type="Proteomes" id="UP000215453"/>
    </source>
</evidence>
<proteinExistence type="predicted"/>
<accession>A0A1Y6LES5</accession>
<organism evidence="2 3">
    <name type="scientific">Zymoseptoria tritici ST99CH_1A5</name>
    <dbReference type="NCBI Taxonomy" id="1276529"/>
    <lineage>
        <taxon>Eukaryota</taxon>
        <taxon>Fungi</taxon>
        <taxon>Dikarya</taxon>
        <taxon>Ascomycota</taxon>
        <taxon>Pezizomycotina</taxon>
        <taxon>Dothideomycetes</taxon>
        <taxon>Dothideomycetidae</taxon>
        <taxon>Mycosphaerellales</taxon>
        <taxon>Mycosphaerellaceae</taxon>
        <taxon>Zymoseptoria</taxon>
    </lineage>
</organism>
<gene>
    <name evidence="2" type="ORF">ZT1A5_G2457</name>
</gene>
<dbReference type="Proteomes" id="UP000215453">
    <property type="component" value="Chromosome 2"/>
</dbReference>
<protein>
    <submittedName>
        <fullName evidence="2">Uncharacterized protein</fullName>
    </submittedName>
</protein>
<name>A0A1Y6LES5_ZYMTR</name>
<reference evidence="2 3" key="1">
    <citation type="submission" date="2016-10" db="EMBL/GenBank/DDBJ databases">
        <authorList>
            <person name="Varghese N."/>
        </authorList>
    </citation>
    <scope>NUCLEOTIDE SEQUENCE [LARGE SCALE GENOMIC DNA]</scope>
</reference>
<dbReference type="AlphaFoldDB" id="A0A1Y6LES5"/>
<evidence type="ECO:0000256" key="1">
    <source>
        <dbReference type="SAM" id="MobiDB-lite"/>
    </source>
</evidence>
<sequence length="469" mass="51908">MALAATLHVMELKAVTSGQQSTKTLFVSTPQGPASNNLSDTGHTYVPDAPQGQASTLSGHAVPDTSNTDERDGTLPRVDIYLPYGTTGDQTLVHRADAFVKRKQDPQYRGKCKVDCKYRPQSCQNICYYQNCIHGGRPPLYREPGLKSLTRIEAGVSVKPGTPCNAGPFAQKFWDPRSQSKALNLQCDEWPMVSQKREAPNSAAPKIQISLRCIPGRDNSDAGNDIKQCREGAGKWSAKKPTGILSGERGVAGSSPFVEDDTYEVVPYMGSFIKDNEADDALRETLKYCEPNPDCSNDGLQMYATNIRLDKGAGKFPNNDGKTRGKPYDNALHNTYRMAGESADIRQLHISLKITGDNWNDVLTRVYYYENGNQVELAKKNTEGMKANDEFTLPVSNTLLQELRVKKTDCTDFEFTYGNPSDANKPWKAFDFNTGDKGYKPYSYTLSGDYCVTESKPKMKTVRCTFPAV</sequence>
<feature type="region of interest" description="Disordered" evidence="1">
    <location>
        <begin position="30"/>
        <end position="75"/>
    </location>
</feature>